<accession>A0A1T0C7X6</accession>
<dbReference type="AlphaFoldDB" id="A0A1T0C7X6"/>
<dbReference type="GO" id="GO:0016853">
    <property type="term" value="F:isomerase activity"/>
    <property type="evidence" value="ECO:0007669"/>
    <property type="project" value="UniProtKB-KW"/>
</dbReference>
<dbReference type="RefSeq" id="WP_033689036.1">
    <property type="nucleotide sequence ID" value="NZ_CP028415.1"/>
</dbReference>
<comment type="caution">
    <text evidence="1">The sequence shown here is derived from an EMBL/GenBank/DDBJ whole genome shotgun (WGS) entry which is preliminary data.</text>
</comment>
<dbReference type="EMBL" id="MUYO01000001">
    <property type="protein sequence ID" value="OOS18478.1"/>
    <property type="molecule type" value="Genomic_DNA"/>
</dbReference>
<proteinExistence type="predicted"/>
<dbReference type="Proteomes" id="UP000190652">
    <property type="component" value="Unassembled WGS sequence"/>
</dbReference>
<protein>
    <submittedName>
        <fullName evidence="1">DNA topoisomerase I</fullName>
    </submittedName>
</protein>
<keyword evidence="1" id="KW-0413">Isomerase</keyword>
<evidence type="ECO:0000313" key="1">
    <source>
        <dbReference type="EMBL" id="OOS18478.1"/>
    </source>
</evidence>
<name>A0A1T0C7X6_STRMT</name>
<gene>
    <name evidence="1" type="ORF">B0686_00510</name>
</gene>
<reference evidence="1 2" key="1">
    <citation type="submission" date="2017-02" db="EMBL/GenBank/DDBJ databases">
        <title>Draft genome sequence of Streptococcus mitis CCUG 63687.</title>
        <authorList>
            <person name="Salva-Serra F."/>
            <person name="Engstrom-Jakobsson H."/>
            <person name="Thorell K."/>
            <person name="Jaen-Luchoro D."/>
            <person name="Gonzales-Siles L."/>
            <person name="Karlsson R."/>
            <person name="Yazdan S."/>
            <person name="Boulund F."/>
            <person name="Johnning A."/>
            <person name="Engstrand L."/>
            <person name="Kristiansson E."/>
            <person name="Moore E."/>
        </authorList>
    </citation>
    <scope>NUCLEOTIDE SEQUENCE [LARGE SCALE GENOMIC DNA]</scope>
    <source>
        <strain evidence="1 2">CCUG 63687</strain>
    </source>
</reference>
<organism evidence="1 2">
    <name type="scientific">Streptococcus mitis</name>
    <dbReference type="NCBI Taxonomy" id="28037"/>
    <lineage>
        <taxon>Bacteria</taxon>
        <taxon>Bacillati</taxon>
        <taxon>Bacillota</taxon>
        <taxon>Bacilli</taxon>
        <taxon>Lactobacillales</taxon>
        <taxon>Streptococcaceae</taxon>
        <taxon>Streptococcus</taxon>
        <taxon>Streptococcus mitis group</taxon>
    </lineage>
</organism>
<sequence length="117" mass="13949">MGIDWEDILGVEENLAEAYDDLVNEAMDDYLDESDEWQRGNNNYYVVGVWNGEKVRFKHKWGNHEFSEQEINDLLSDKVIRFPYTINKREQDIVGKLEHLEYKGRKYVGFSPSNWKK</sequence>
<evidence type="ECO:0000313" key="2">
    <source>
        <dbReference type="Proteomes" id="UP000190652"/>
    </source>
</evidence>